<dbReference type="InterPro" id="IPR036856">
    <property type="entry name" value="Ald_Oxase/Xan_DH_a/b_sf"/>
</dbReference>
<organism evidence="4 5">
    <name type="scientific">Bradyrhizobium valentinum</name>
    <dbReference type="NCBI Taxonomy" id="1518501"/>
    <lineage>
        <taxon>Bacteria</taxon>
        <taxon>Pseudomonadati</taxon>
        <taxon>Pseudomonadota</taxon>
        <taxon>Alphaproteobacteria</taxon>
        <taxon>Hyphomicrobiales</taxon>
        <taxon>Nitrobacteraceae</taxon>
        <taxon>Bradyrhizobium</taxon>
    </lineage>
</organism>
<dbReference type="GO" id="GO:0005506">
    <property type="term" value="F:iron ion binding"/>
    <property type="evidence" value="ECO:0007669"/>
    <property type="project" value="InterPro"/>
</dbReference>
<dbReference type="SUPFAM" id="SSF56003">
    <property type="entry name" value="Molybdenum cofactor-binding domain"/>
    <property type="match status" value="1"/>
</dbReference>
<comment type="caution">
    <text evidence="4">The sequence shown here is derived from an EMBL/GenBank/DDBJ whole genome shotgun (WGS) entry which is preliminary data.</text>
</comment>
<dbReference type="AlphaFoldDB" id="A0A0R3L6E9"/>
<evidence type="ECO:0000313" key="5">
    <source>
        <dbReference type="Proteomes" id="UP000051913"/>
    </source>
</evidence>
<dbReference type="Proteomes" id="UP000051913">
    <property type="component" value="Unassembled WGS sequence"/>
</dbReference>
<dbReference type="RefSeq" id="WP_057852610.1">
    <property type="nucleotide sequence ID" value="NZ_LLXX01000136.1"/>
</dbReference>
<dbReference type="InterPro" id="IPR016208">
    <property type="entry name" value="Ald_Oxase/xanthine_DH-like"/>
</dbReference>
<dbReference type="GO" id="GO:0016491">
    <property type="term" value="F:oxidoreductase activity"/>
    <property type="evidence" value="ECO:0007669"/>
    <property type="project" value="InterPro"/>
</dbReference>
<accession>A0A0R3L6E9</accession>
<gene>
    <name evidence="4" type="ORF">CP49_25060</name>
</gene>
<dbReference type="InterPro" id="IPR008274">
    <property type="entry name" value="AldOxase/xan_DH_MoCoBD1"/>
</dbReference>
<dbReference type="InterPro" id="IPR006311">
    <property type="entry name" value="TAT_signal"/>
</dbReference>
<dbReference type="InterPro" id="IPR046867">
    <property type="entry name" value="AldOxase/xan_DH_MoCoBD2"/>
</dbReference>
<evidence type="ECO:0000313" key="4">
    <source>
        <dbReference type="EMBL" id="KRR03529.1"/>
    </source>
</evidence>
<dbReference type="InterPro" id="IPR037165">
    <property type="entry name" value="AldOxase/xan_DH_Mopterin-bd_sf"/>
</dbReference>
<dbReference type="Pfam" id="PF02738">
    <property type="entry name" value="MoCoBD_1"/>
    <property type="match status" value="1"/>
</dbReference>
<dbReference type="PROSITE" id="PS51318">
    <property type="entry name" value="TAT"/>
    <property type="match status" value="1"/>
</dbReference>
<dbReference type="Gene3D" id="3.90.1170.50">
    <property type="entry name" value="Aldehyde oxidase/xanthine dehydrogenase, a/b hammerhead"/>
    <property type="match status" value="1"/>
</dbReference>
<sequence>MRPSRREFLTWVSASGIALSLSRLGSAEAAGLPPRASLPGRANWSPAANGAGRVDGVAKVTGAKLYASDFRAADLPGWPASTSHAMLIRAPDATHVYVGMDLGRLSGALKPSVVVTAADLAKIGTRVPEFYTGDLFCPLGKTPLYLGQPVAVLIFETFDAFDQARLALRDGTFVRFGEETGPVAMPAYGAYRFTRVAGATPDAPDVYSPIQAGWVSPGRSQNSPLPIWSPAAKDTEASYAKAAIHGERIRAELAAKNPNLLVLDREFETQSVDPMFLEPESGLAWYNRNSESLELVLGVQSPYEAAESIAHLLGEARAPFKPARINTQFTHMGGGFGGRDHTPFVLYVALAAMFFAGHPVRLAHDRYQQFQGGIKRHAFKMRSRIGVDRSTGKIQAFAADHVLDGGGLANFSANVATVGATAAIGIYDVPKVDVTTVAIHSRGVTAGSMRGYGTLQTMTALEVLVDEVAAALPLDPIEFRRRNALAPKGRTLTGNPYGVSVRTTEILDKLEKHPIWQLRAQQKSGAAQGRLVGTGVACVTKDYGTGADCSLGRVELSPDGKITIYCDHTEMGNGIGTALANRVAIHLGAVADEVSVARVDTYDALGLVTSGDPYTMDQKTQDAAERNPRWVPAISSATSASIGAHVGTHSAAEAARVIFRFGLWPAALELWHIAGNDQRAKDWAKAQWKGGQLVMSGLAPLPLSAVAAKAHARNFVTGAVAHSFSRWEWSRARFPLFGEQYRAEIDALAVRRGNGKFERINRVSVKFPPTDNNRIGTTYTSMCGTLVRIEIERATGALRIAKAYSVFECGLALVPDVVMGQAQGGFAMGVGYALLETLPPFEGGPGNGQWNLGQYLVARGSDLPLHDLEIEMLPPLTPDELPKGMAEVVMVPVVPAILNAIFDATGRRFQSLPVTASLLKGVLA</sequence>
<evidence type="ECO:0000256" key="1">
    <source>
        <dbReference type="SAM" id="SignalP"/>
    </source>
</evidence>
<name>A0A0R3L6E9_9BRAD</name>
<feature type="signal peptide" evidence="1">
    <location>
        <begin position="1"/>
        <end position="29"/>
    </location>
</feature>
<feature type="chain" id="PRO_5006442763" evidence="1">
    <location>
        <begin position="30"/>
        <end position="924"/>
    </location>
</feature>
<evidence type="ECO:0000259" key="2">
    <source>
        <dbReference type="Pfam" id="PF02738"/>
    </source>
</evidence>
<dbReference type="PANTHER" id="PTHR11908">
    <property type="entry name" value="XANTHINE DEHYDROGENASE"/>
    <property type="match status" value="1"/>
</dbReference>
<keyword evidence="5" id="KW-1185">Reference proteome</keyword>
<protein>
    <submittedName>
        <fullName evidence="4">Xanthine dehydrogenase</fullName>
    </submittedName>
</protein>
<keyword evidence="1" id="KW-0732">Signal</keyword>
<reference evidence="4 5" key="1">
    <citation type="submission" date="2014-03" db="EMBL/GenBank/DDBJ databases">
        <title>Bradyrhizobium valentinum sp. nov., isolated from effective nodules of Lupinus mariae-josephae, a lupine endemic of basic-lime soils in Eastern Spain.</title>
        <authorList>
            <person name="Duran D."/>
            <person name="Rey L."/>
            <person name="Navarro A."/>
            <person name="Busquets A."/>
            <person name="Imperial J."/>
            <person name="Ruiz-Argueso T."/>
        </authorList>
    </citation>
    <scope>NUCLEOTIDE SEQUENCE [LARGE SCALE GENOMIC DNA]</scope>
    <source>
        <strain evidence="4 5">LmjM3</strain>
    </source>
</reference>
<dbReference type="Gene3D" id="3.30.365.10">
    <property type="entry name" value="Aldehyde oxidase/xanthine dehydrogenase, molybdopterin binding domain"/>
    <property type="match status" value="4"/>
</dbReference>
<feature type="domain" description="Aldehyde oxidase/xanthine dehydrogenase second molybdopterin binding" evidence="3">
    <location>
        <begin position="511"/>
        <end position="602"/>
    </location>
</feature>
<dbReference type="PANTHER" id="PTHR11908:SF123">
    <property type="entry name" value="ALDEHYDE OXIDOREDUCTASE MOLYBDENUM-BINDING SUBUNIT PAOC"/>
    <property type="match status" value="1"/>
</dbReference>
<dbReference type="Pfam" id="PF20256">
    <property type="entry name" value="MoCoBD_2"/>
    <property type="match status" value="2"/>
</dbReference>
<dbReference type="EMBL" id="LLXX01000136">
    <property type="protein sequence ID" value="KRR03529.1"/>
    <property type="molecule type" value="Genomic_DNA"/>
</dbReference>
<feature type="domain" description="Aldehyde oxidase/xanthine dehydrogenase second molybdopterin binding" evidence="3">
    <location>
        <begin position="770"/>
        <end position="839"/>
    </location>
</feature>
<feature type="domain" description="Aldehyde oxidase/xanthine dehydrogenase first molybdopterin binding" evidence="2">
    <location>
        <begin position="262"/>
        <end position="484"/>
    </location>
</feature>
<dbReference type="SUPFAM" id="SSF54665">
    <property type="entry name" value="CO dehydrogenase molybdoprotein N-domain-like"/>
    <property type="match status" value="1"/>
</dbReference>
<evidence type="ECO:0000259" key="3">
    <source>
        <dbReference type="Pfam" id="PF20256"/>
    </source>
</evidence>
<dbReference type="STRING" id="1518501.CQ10_30765"/>
<proteinExistence type="predicted"/>